<dbReference type="CDD" id="cd05819">
    <property type="entry name" value="NHL"/>
    <property type="match status" value="1"/>
</dbReference>
<dbReference type="PANTHER" id="PTHR10680:SF14">
    <property type="entry name" value="PEPTIDYL-GLYCINE ALPHA-AMIDATING MONOOXYGENASE"/>
    <property type="match status" value="1"/>
</dbReference>
<gene>
    <name evidence="5" type="ORF">KQP761_LOCUS10073</name>
</gene>
<reference evidence="5" key="1">
    <citation type="submission" date="2021-02" db="EMBL/GenBank/DDBJ databases">
        <authorList>
            <person name="Nowell W R."/>
        </authorList>
    </citation>
    <scope>NUCLEOTIDE SEQUENCE</scope>
</reference>
<dbReference type="Gene3D" id="2.120.10.30">
    <property type="entry name" value="TolB, C-terminal domain"/>
    <property type="match status" value="2"/>
</dbReference>
<evidence type="ECO:0000313" key="6">
    <source>
        <dbReference type="Proteomes" id="UP000663834"/>
    </source>
</evidence>
<feature type="repeat" description="NHL" evidence="4">
    <location>
        <begin position="259"/>
        <end position="298"/>
    </location>
</feature>
<dbReference type="Proteomes" id="UP000663834">
    <property type="component" value="Unassembled WGS sequence"/>
</dbReference>
<dbReference type="PROSITE" id="PS51125">
    <property type="entry name" value="NHL"/>
    <property type="match status" value="1"/>
</dbReference>
<dbReference type="Pfam" id="PF01436">
    <property type="entry name" value="NHL"/>
    <property type="match status" value="1"/>
</dbReference>
<evidence type="ECO:0000256" key="3">
    <source>
        <dbReference type="ARBA" id="ARBA00023180"/>
    </source>
</evidence>
<dbReference type="InterPro" id="IPR001258">
    <property type="entry name" value="NHL_repeat"/>
</dbReference>
<sequence>MCSAYINASSIWKKNAITVAGGNGPGGGINQIHDPHALFLDNDQTIYIADINNDRIVEWKSGAGCGRIIAGGNGQLHHPNDVIVDKARNSVFICEPLSRRVSRWSLRNTYTRETIISGIACNGLTMDEQGFLYVSDFERYDVRRWQVGETHGIVVAGGNGAGNRLDQFNVPRKIFVDRDHSVYVADVHNDRVMKWVKGAKEGIVVAGGRGRGNSLSQLSFPEAIIVDQLGALYIADRYNHRIMRWLKGNTEGHIFVGEGGAGSLPNQLYHPHGLSFDLHGNLYVADGWNNRIQKYHPPLTFFPSYDRYVSSHTSNPSSGFPCGACSSDEDVEDFVGVDVVGFDDCKRSITYVYRCIASSVINIAINCNCTRYVEPYCNRTVERKTLTSSINCGDNC</sequence>
<dbReference type="AlphaFoldDB" id="A0A815LHJ7"/>
<evidence type="ECO:0000313" key="5">
    <source>
        <dbReference type="EMBL" id="CAF1409436.1"/>
    </source>
</evidence>
<keyword evidence="2" id="KW-0677">Repeat</keyword>
<evidence type="ECO:0000256" key="1">
    <source>
        <dbReference type="ARBA" id="ARBA00022729"/>
    </source>
</evidence>
<dbReference type="SUPFAM" id="SSF63829">
    <property type="entry name" value="Calcium-dependent phosphotriesterase"/>
    <property type="match status" value="1"/>
</dbReference>
<proteinExistence type="predicted"/>
<protein>
    <submittedName>
        <fullName evidence="5">Uncharacterized protein</fullName>
    </submittedName>
</protein>
<organism evidence="5 6">
    <name type="scientific">Rotaria magnacalcarata</name>
    <dbReference type="NCBI Taxonomy" id="392030"/>
    <lineage>
        <taxon>Eukaryota</taxon>
        <taxon>Metazoa</taxon>
        <taxon>Spiralia</taxon>
        <taxon>Gnathifera</taxon>
        <taxon>Rotifera</taxon>
        <taxon>Eurotatoria</taxon>
        <taxon>Bdelloidea</taxon>
        <taxon>Philodinida</taxon>
        <taxon>Philodinidae</taxon>
        <taxon>Rotaria</taxon>
    </lineage>
</organism>
<keyword evidence="3" id="KW-0325">Glycoprotein</keyword>
<evidence type="ECO:0000256" key="4">
    <source>
        <dbReference type="PROSITE-ProRule" id="PRU00504"/>
    </source>
</evidence>
<dbReference type="EMBL" id="CAJNOW010004240">
    <property type="protein sequence ID" value="CAF1409436.1"/>
    <property type="molecule type" value="Genomic_DNA"/>
</dbReference>
<accession>A0A815LHJ7</accession>
<comment type="caution">
    <text evidence="5">The sequence shown here is derived from an EMBL/GenBank/DDBJ whole genome shotgun (WGS) entry which is preliminary data.</text>
</comment>
<evidence type="ECO:0000256" key="2">
    <source>
        <dbReference type="ARBA" id="ARBA00022737"/>
    </source>
</evidence>
<keyword evidence="1" id="KW-0732">Signal</keyword>
<dbReference type="InterPro" id="IPR011042">
    <property type="entry name" value="6-blade_b-propeller_TolB-like"/>
</dbReference>
<dbReference type="PANTHER" id="PTHR10680">
    <property type="entry name" value="PEPTIDYL-GLYCINE ALPHA-AMIDATING MONOOXYGENASE"/>
    <property type="match status" value="1"/>
</dbReference>
<name>A0A815LHJ7_9BILA</name>